<dbReference type="AlphaFoldDB" id="A0A4R1Q2M2"/>
<gene>
    <name evidence="1" type="ORF">EV210_103283</name>
</gene>
<keyword evidence="2" id="KW-1185">Reference proteome</keyword>
<evidence type="ECO:0000313" key="1">
    <source>
        <dbReference type="EMBL" id="TCL38800.1"/>
    </source>
</evidence>
<name>A0A4R1Q2M2_9FIRM</name>
<proteinExistence type="predicted"/>
<reference evidence="1 2" key="1">
    <citation type="submission" date="2019-03" db="EMBL/GenBank/DDBJ databases">
        <title>Genomic Encyclopedia of Type Strains, Phase IV (KMG-IV): sequencing the most valuable type-strain genomes for metagenomic binning, comparative biology and taxonomic classification.</title>
        <authorList>
            <person name="Goeker M."/>
        </authorList>
    </citation>
    <scope>NUCLEOTIDE SEQUENCE [LARGE SCALE GENOMIC DNA]</scope>
    <source>
        <strain evidence="1 2">DSM 15969</strain>
    </source>
</reference>
<sequence length="47" mass="5395">MSDILFVCMALLYFLVREGTGEWSQLTLDGLVILVLVMTVVRHVRKK</sequence>
<comment type="caution">
    <text evidence="1">The sequence shown here is derived from an EMBL/GenBank/DDBJ whole genome shotgun (WGS) entry which is preliminary data.</text>
</comment>
<accession>A0A4R1Q2M2</accession>
<protein>
    <submittedName>
        <fullName evidence="1">Uncharacterized protein</fullName>
    </submittedName>
</protein>
<dbReference type="EMBL" id="SLUI01000003">
    <property type="protein sequence ID" value="TCL38800.1"/>
    <property type="molecule type" value="Genomic_DNA"/>
</dbReference>
<organism evidence="1 2">
    <name type="scientific">Anaerospora hongkongensis</name>
    <dbReference type="NCBI Taxonomy" id="244830"/>
    <lineage>
        <taxon>Bacteria</taxon>
        <taxon>Bacillati</taxon>
        <taxon>Bacillota</taxon>
        <taxon>Negativicutes</taxon>
        <taxon>Selenomonadales</taxon>
        <taxon>Sporomusaceae</taxon>
        <taxon>Anaerospora</taxon>
    </lineage>
</organism>
<evidence type="ECO:0000313" key="2">
    <source>
        <dbReference type="Proteomes" id="UP000295063"/>
    </source>
</evidence>
<dbReference type="Proteomes" id="UP000295063">
    <property type="component" value="Unassembled WGS sequence"/>
</dbReference>